<keyword evidence="3" id="KW-0472">Membrane</keyword>
<evidence type="ECO:0000259" key="5">
    <source>
        <dbReference type="PROSITE" id="PS51085"/>
    </source>
</evidence>
<evidence type="ECO:0000313" key="6">
    <source>
        <dbReference type="EMBL" id="MXV50623.1"/>
    </source>
</evidence>
<dbReference type="SUPFAM" id="SSF55073">
    <property type="entry name" value="Nucleotide cyclase"/>
    <property type="match status" value="1"/>
</dbReference>
<dbReference type="GO" id="GO:0005886">
    <property type="term" value="C:plasma membrane"/>
    <property type="evidence" value="ECO:0007669"/>
    <property type="project" value="UniProtKB-SubCell"/>
</dbReference>
<dbReference type="GO" id="GO:0051536">
    <property type="term" value="F:iron-sulfur cluster binding"/>
    <property type="evidence" value="ECO:0007669"/>
    <property type="project" value="InterPro"/>
</dbReference>
<organism evidence="6 7">
    <name type="scientific">Hufsiella arboris</name>
    <dbReference type="NCBI Taxonomy" id="2695275"/>
    <lineage>
        <taxon>Bacteria</taxon>
        <taxon>Pseudomonadati</taxon>
        <taxon>Bacteroidota</taxon>
        <taxon>Sphingobacteriia</taxon>
        <taxon>Sphingobacteriales</taxon>
        <taxon>Sphingobacteriaceae</taxon>
        <taxon>Hufsiella</taxon>
    </lineage>
</organism>
<dbReference type="RefSeq" id="WP_160843783.1">
    <property type="nucleotide sequence ID" value="NZ_WVHT01000002.1"/>
</dbReference>
<dbReference type="InterPro" id="IPR001041">
    <property type="entry name" value="2Fe-2S_ferredoxin-type"/>
</dbReference>
<dbReference type="InterPro" id="IPR012675">
    <property type="entry name" value="Beta-grasp_dom_sf"/>
</dbReference>
<dbReference type="InterPro" id="IPR050697">
    <property type="entry name" value="Adenylyl/Guanylyl_Cyclase_3/4"/>
</dbReference>
<reference evidence="6 7" key="1">
    <citation type="submission" date="2019-11" db="EMBL/GenBank/DDBJ databases">
        <title>Pedobacter sp. HMF7647 Genome sequencing and assembly.</title>
        <authorList>
            <person name="Kang H."/>
            <person name="Kim H."/>
            <person name="Joh K."/>
        </authorList>
    </citation>
    <scope>NUCLEOTIDE SEQUENCE [LARGE SCALE GENOMIC DNA]</scope>
    <source>
        <strain evidence="6 7">HMF7647</strain>
    </source>
</reference>
<dbReference type="GO" id="GO:0006171">
    <property type="term" value="P:cAMP biosynthetic process"/>
    <property type="evidence" value="ECO:0007669"/>
    <property type="project" value="TreeGrafter"/>
</dbReference>
<protein>
    <submittedName>
        <fullName evidence="6">2Fe-2S iron-sulfur cluster binding domain-containing protein</fullName>
    </submittedName>
</protein>
<gene>
    <name evidence="6" type="ORF">GS399_06530</name>
</gene>
<dbReference type="InterPro" id="IPR001054">
    <property type="entry name" value="A/G_cyclase"/>
</dbReference>
<dbReference type="Pfam" id="PF00111">
    <property type="entry name" value="Fer2"/>
    <property type="match status" value="1"/>
</dbReference>
<feature type="domain" description="2Fe-2S ferredoxin-type" evidence="5">
    <location>
        <begin position="7"/>
        <end position="101"/>
    </location>
</feature>
<dbReference type="GO" id="GO:0004016">
    <property type="term" value="F:adenylate cyclase activity"/>
    <property type="evidence" value="ECO:0007669"/>
    <property type="project" value="UniProtKB-ARBA"/>
</dbReference>
<dbReference type="PANTHER" id="PTHR43081:SF17">
    <property type="entry name" value="BLL5647 PROTEIN"/>
    <property type="match status" value="1"/>
</dbReference>
<comment type="subcellular location">
    <subcellularLocation>
        <location evidence="1">Cell membrane</location>
        <topology evidence="1">Multi-pass membrane protein</topology>
    </subcellularLocation>
</comment>
<dbReference type="CDD" id="cd00207">
    <property type="entry name" value="fer2"/>
    <property type="match status" value="1"/>
</dbReference>
<proteinExistence type="predicted"/>
<evidence type="ECO:0000256" key="1">
    <source>
        <dbReference type="ARBA" id="ARBA00004651"/>
    </source>
</evidence>
<dbReference type="EMBL" id="WVHT01000002">
    <property type="protein sequence ID" value="MXV50623.1"/>
    <property type="molecule type" value="Genomic_DNA"/>
</dbReference>
<dbReference type="InterPro" id="IPR036010">
    <property type="entry name" value="2Fe-2S_ferredoxin-like_sf"/>
</dbReference>
<sequence>MGGERFFELTITGEEKLSIPQGKSILETALSAKIPFYHDCGGKAKCTTCRVIVLDGEEWLNKPNSREQAAKEKMRLPDTVRLACQTQVLGGEVTVQRLIRDKDDIYYYVGSKAYSDKLTIGEERELTLFFLDIKDFTSLIESNLPFDVMHILRRLFNIFKKAIEKHEGKILETAGDGLYAVFGLNNDSIAETAQNAVDAAHAINIELDLCNEQYFSLFGKSFEVGIGIHAGNTVVGSIGLGINNNLTVMGFAVNVASRLQSLTRSLNNNIIISRTILKRLTSLPEQKIAKKIKLKGVSKFMTAYLIGREFNAAQKND</sequence>
<dbReference type="SMART" id="SM00044">
    <property type="entry name" value="CYCc"/>
    <property type="match status" value="1"/>
</dbReference>
<dbReference type="GO" id="GO:0035556">
    <property type="term" value="P:intracellular signal transduction"/>
    <property type="evidence" value="ECO:0007669"/>
    <property type="project" value="InterPro"/>
</dbReference>
<accession>A0A7K1Y7R8</accession>
<evidence type="ECO:0000256" key="3">
    <source>
        <dbReference type="ARBA" id="ARBA00023136"/>
    </source>
</evidence>
<evidence type="ECO:0000259" key="4">
    <source>
        <dbReference type="PROSITE" id="PS50125"/>
    </source>
</evidence>
<dbReference type="InterPro" id="IPR029787">
    <property type="entry name" value="Nucleotide_cyclase"/>
</dbReference>
<dbReference type="Pfam" id="PF00211">
    <property type="entry name" value="Guanylate_cyc"/>
    <property type="match status" value="1"/>
</dbReference>
<evidence type="ECO:0000313" key="7">
    <source>
        <dbReference type="Proteomes" id="UP000466586"/>
    </source>
</evidence>
<dbReference type="Gene3D" id="3.10.20.30">
    <property type="match status" value="1"/>
</dbReference>
<evidence type="ECO:0000256" key="2">
    <source>
        <dbReference type="ARBA" id="ARBA00022475"/>
    </source>
</evidence>
<dbReference type="Proteomes" id="UP000466586">
    <property type="component" value="Unassembled WGS sequence"/>
</dbReference>
<keyword evidence="7" id="KW-1185">Reference proteome</keyword>
<dbReference type="CDD" id="cd07302">
    <property type="entry name" value="CHD"/>
    <property type="match status" value="1"/>
</dbReference>
<dbReference type="SUPFAM" id="SSF54292">
    <property type="entry name" value="2Fe-2S ferredoxin-like"/>
    <property type="match status" value="1"/>
</dbReference>
<keyword evidence="2" id="KW-1003">Cell membrane</keyword>
<feature type="domain" description="Guanylate cyclase" evidence="4">
    <location>
        <begin position="127"/>
        <end position="260"/>
    </location>
</feature>
<dbReference type="PROSITE" id="PS50125">
    <property type="entry name" value="GUANYLATE_CYCLASE_2"/>
    <property type="match status" value="1"/>
</dbReference>
<dbReference type="PANTHER" id="PTHR43081">
    <property type="entry name" value="ADENYLATE CYCLASE, TERMINAL-DIFFERENTIATION SPECIFIC-RELATED"/>
    <property type="match status" value="1"/>
</dbReference>
<dbReference type="PROSITE" id="PS51085">
    <property type="entry name" value="2FE2S_FER_2"/>
    <property type="match status" value="1"/>
</dbReference>
<comment type="caution">
    <text evidence="6">The sequence shown here is derived from an EMBL/GenBank/DDBJ whole genome shotgun (WGS) entry which is preliminary data.</text>
</comment>
<dbReference type="Gene3D" id="3.30.70.1230">
    <property type="entry name" value="Nucleotide cyclase"/>
    <property type="match status" value="1"/>
</dbReference>
<dbReference type="AlphaFoldDB" id="A0A7K1Y7R8"/>
<name>A0A7K1Y7R8_9SPHI</name>